<dbReference type="RefSeq" id="WP_133735476.1">
    <property type="nucleotide sequence ID" value="NZ_SOAX01000002.1"/>
</dbReference>
<evidence type="ECO:0000256" key="1">
    <source>
        <dbReference type="ARBA" id="ARBA00000085"/>
    </source>
</evidence>
<evidence type="ECO:0000256" key="4">
    <source>
        <dbReference type="ARBA" id="ARBA00022679"/>
    </source>
</evidence>
<dbReference type="Gene3D" id="1.10.287.130">
    <property type="match status" value="1"/>
</dbReference>
<dbReference type="InterPro" id="IPR003594">
    <property type="entry name" value="HATPase_dom"/>
</dbReference>
<dbReference type="EC" id="2.7.13.3" evidence="2"/>
<dbReference type="GO" id="GO:0009927">
    <property type="term" value="F:histidine phosphotransfer kinase activity"/>
    <property type="evidence" value="ECO:0007669"/>
    <property type="project" value="TreeGrafter"/>
</dbReference>
<keyword evidence="3 6" id="KW-0597">Phosphoprotein</keyword>
<feature type="transmembrane region" description="Helical" evidence="7">
    <location>
        <begin position="39"/>
        <end position="58"/>
    </location>
</feature>
<dbReference type="PRINTS" id="PR00344">
    <property type="entry name" value="BCTRLSENSOR"/>
</dbReference>
<keyword evidence="5 10" id="KW-0418">Kinase</keyword>
<feature type="transmembrane region" description="Helical" evidence="7">
    <location>
        <begin position="139"/>
        <end position="162"/>
    </location>
</feature>
<evidence type="ECO:0000256" key="6">
    <source>
        <dbReference type="PROSITE-ProRule" id="PRU00169"/>
    </source>
</evidence>
<keyword evidence="7" id="KW-0472">Membrane</keyword>
<dbReference type="InterPro" id="IPR003661">
    <property type="entry name" value="HisK_dim/P_dom"/>
</dbReference>
<evidence type="ECO:0000313" key="10">
    <source>
        <dbReference type="EMBL" id="TDT43406.1"/>
    </source>
</evidence>
<evidence type="ECO:0000313" key="11">
    <source>
        <dbReference type="Proteomes" id="UP000295830"/>
    </source>
</evidence>
<dbReference type="PROSITE" id="PS50109">
    <property type="entry name" value="HIS_KIN"/>
    <property type="match status" value="1"/>
</dbReference>
<dbReference type="InterPro" id="IPR001789">
    <property type="entry name" value="Sig_transdc_resp-reg_receiver"/>
</dbReference>
<dbReference type="InterPro" id="IPR036890">
    <property type="entry name" value="HATPase_C_sf"/>
</dbReference>
<keyword evidence="7" id="KW-1133">Transmembrane helix</keyword>
<dbReference type="PANTHER" id="PTHR43047">
    <property type="entry name" value="TWO-COMPONENT HISTIDINE PROTEIN KINASE"/>
    <property type="match status" value="1"/>
</dbReference>
<dbReference type="InterPro" id="IPR036097">
    <property type="entry name" value="HisK_dim/P_sf"/>
</dbReference>
<dbReference type="EMBL" id="SOAX01000002">
    <property type="protein sequence ID" value="TDT43406.1"/>
    <property type="molecule type" value="Genomic_DNA"/>
</dbReference>
<dbReference type="Gene3D" id="3.30.565.10">
    <property type="entry name" value="Histidine kinase-like ATPase, C-terminal domain"/>
    <property type="match status" value="1"/>
</dbReference>
<dbReference type="Pfam" id="PF00072">
    <property type="entry name" value="Response_reg"/>
    <property type="match status" value="1"/>
</dbReference>
<dbReference type="CDD" id="cd00075">
    <property type="entry name" value="HATPase"/>
    <property type="match status" value="1"/>
</dbReference>
<feature type="domain" description="Response regulatory" evidence="9">
    <location>
        <begin position="464"/>
        <end position="577"/>
    </location>
</feature>
<dbReference type="Proteomes" id="UP000295830">
    <property type="component" value="Unassembled WGS sequence"/>
</dbReference>
<dbReference type="SUPFAM" id="SSF55874">
    <property type="entry name" value="ATPase domain of HSP90 chaperone/DNA topoisomerase II/histidine kinase"/>
    <property type="match status" value="1"/>
</dbReference>
<dbReference type="SUPFAM" id="SSF47384">
    <property type="entry name" value="Homodimeric domain of signal transducing histidine kinase"/>
    <property type="match status" value="1"/>
</dbReference>
<dbReference type="InterPro" id="IPR011006">
    <property type="entry name" value="CheY-like_superfamily"/>
</dbReference>
<dbReference type="PROSITE" id="PS50110">
    <property type="entry name" value="RESPONSE_REGULATORY"/>
    <property type="match status" value="1"/>
</dbReference>
<dbReference type="AlphaFoldDB" id="A0A4R7JZ68"/>
<keyword evidence="11" id="KW-1185">Reference proteome</keyword>
<gene>
    <name evidence="10" type="ORF">DES49_1220</name>
</gene>
<feature type="transmembrane region" description="Helical" evidence="7">
    <location>
        <begin position="70"/>
        <end position="89"/>
    </location>
</feature>
<dbReference type="Pfam" id="PF00512">
    <property type="entry name" value="HisKA"/>
    <property type="match status" value="1"/>
</dbReference>
<evidence type="ECO:0000259" key="8">
    <source>
        <dbReference type="PROSITE" id="PS50109"/>
    </source>
</evidence>
<feature type="transmembrane region" description="Helical" evidence="7">
    <location>
        <begin position="174"/>
        <end position="194"/>
    </location>
</feature>
<dbReference type="SMART" id="SM00448">
    <property type="entry name" value="REC"/>
    <property type="match status" value="1"/>
</dbReference>
<reference evidence="10 11" key="1">
    <citation type="submission" date="2019-03" db="EMBL/GenBank/DDBJ databases">
        <title>Genomic Encyclopedia of Type Strains, Phase IV (KMG-IV): sequencing the most valuable type-strain genomes for metagenomic binning, comparative biology and taxonomic classification.</title>
        <authorList>
            <person name="Goeker M."/>
        </authorList>
    </citation>
    <scope>NUCLEOTIDE SEQUENCE [LARGE SCALE GENOMIC DNA]</scope>
    <source>
        <strain evidence="10 11">DSM 15505</strain>
    </source>
</reference>
<dbReference type="SUPFAM" id="SSF52172">
    <property type="entry name" value="CheY-like"/>
    <property type="match status" value="1"/>
</dbReference>
<dbReference type="SMART" id="SM00387">
    <property type="entry name" value="HATPase_c"/>
    <property type="match status" value="1"/>
</dbReference>
<protein>
    <recommendedName>
        <fullName evidence="2">histidine kinase</fullName>
        <ecNumber evidence="2">2.7.13.3</ecNumber>
    </recommendedName>
</protein>
<sequence length="580" mass="63957">MTYEQLQKQKQQGFKGLRFSEPLETAYQQHRAQNMRLRARPVAASALVLFIVYALLDFQTLPLELAEQTVVVRLFLICPLIIAILALSYSQLNPIHFARCYTLSFLIGGLFIVLILYLARRQGDPLPYDGLHIMLMFGYLVMGLPFRGAALMASGIVAAYIAMETSMKVPGISATANGYFLLTTHAIGMVGAWLQEHAGRHHYLDSSMLERARQQAQSASHQKTRFIAAASHDLRQPLNVINLLVDNLQKESDETRREAIIERLGHSTTQLNRLLHTLLDISRIKEGMVQPDIRPLLITNILEQVRLSVEERAQADGVAFTIEDMPKASGVAADPTLLHRVLVNLVYNALKHAGADNVRLSAVQSGARIRFQVSDNGSGIPEAIQSRLFEAFYRPEEGPVEDKGLGLGLAIVKELTELMGGRCGVQSAPGSGSDFWVELPSRPPPPDALPESAIKGRTALVEDGVLVVEDQSDTRQWLQSMIRNWGYTAVACPDCQSARDAVDETGPFALVMTDLNLPDGSGMELIQEFRSHYPQLPALVITGDAETVDDVPTDQSLRILHKPLAPARLHTAIRQIMGVA</sequence>
<proteinExistence type="predicted"/>
<dbReference type="InterPro" id="IPR004358">
    <property type="entry name" value="Sig_transdc_His_kin-like_C"/>
</dbReference>
<evidence type="ECO:0000256" key="5">
    <source>
        <dbReference type="ARBA" id="ARBA00022777"/>
    </source>
</evidence>
<evidence type="ECO:0000256" key="7">
    <source>
        <dbReference type="SAM" id="Phobius"/>
    </source>
</evidence>
<dbReference type="CDD" id="cd00082">
    <property type="entry name" value="HisKA"/>
    <property type="match status" value="1"/>
</dbReference>
<feature type="domain" description="Histidine kinase" evidence="8">
    <location>
        <begin position="229"/>
        <end position="443"/>
    </location>
</feature>
<keyword evidence="7" id="KW-0812">Transmembrane</keyword>
<name>A0A4R7JZ68_9GAMM</name>
<dbReference type="SMART" id="SM00388">
    <property type="entry name" value="HisKA"/>
    <property type="match status" value="1"/>
</dbReference>
<evidence type="ECO:0000256" key="2">
    <source>
        <dbReference type="ARBA" id="ARBA00012438"/>
    </source>
</evidence>
<dbReference type="GO" id="GO:0000155">
    <property type="term" value="F:phosphorelay sensor kinase activity"/>
    <property type="evidence" value="ECO:0007669"/>
    <property type="project" value="InterPro"/>
</dbReference>
<accession>A0A4R7JZ68</accession>
<comment type="catalytic activity">
    <reaction evidence="1">
        <text>ATP + protein L-histidine = ADP + protein N-phospho-L-histidine.</text>
        <dbReference type="EC" id="2.7.13.3"/>
    </reaction>
</comment>
<dbReference type="Pfam" id="PF02518">
    <property type="entry name" value="HATPase_c"/>
    <property type="match status" value="1"/>
</dbReference>
<keyword evidence="4" id="KW-0808">Transferase</keyword>
<organism evidence="10 11">
    <name type="scientific">Halospina denitrificans</name>
    <dbReference type="NCBI Taxonomy" id="332522"/>
    <lineage>
        <taxon>Bacteria</taxon>
        <taxon>Pseudomonadati</taxon>
        <taxon>Pseudomonadota</taxon>
        <taxon>Gammaproteobacteria</taxon>
        <taxon>Halospina</taxon>
    </lineage>
</organism>
<feature type="modified residue" description="4-aspartylphosphate" evidence="6">
    <location>
        <position position="514"/>
    </location>
</feature>
<dbReference type="Gene3D" id="3.40.50.2300">
    <property type="match status" value="1"/>
</dbReference>
<feature type="transmembrane region" description="Helical" evidence="7">
    <location>
        <begin position="101"/>
        <end position="119"/>
    </location>
</feature>
<dbReference type="GO" id="GO:0005886">
    <property type="term" value="C:plasma membrane"/>
    <property type="evidence" value="ECO:0007669"/>
    <property type="project" value="TreeGrafter"/>
</dbReference>
<dbReference type="OrthoDB" id="9764438at2"/>
<dbReference type="PANTHER" id="PTHR43047:SF9">
    <property type="entry name" value="HISTIDINE KINASE"/>
    <property type="match status" value="1"/>
</dbReference>
<evidence type="ECO:0000259" key="9">
    <source>
        <dbReference type="PROSITE" id="PS50110"/>
    </source>
</evidence>
<comment type="caution">
    <text evidence="10">The sequence shown here is derived from an EMBL/GenBank/DDBJ whole genome shotgun (WGS) entry which is preliminary data.</text>
</comment>
<dbReference type="InterPro" id="IPR005467">
    <property type="entry name" value="His_kinase_dom"/>
</dbReference>
<evidence type="ECO:0000256" key="3">
    <source>
        <dbReference type="ARBA" id="ARBA00022553"/>
    </source>
</evidence>
<dbReference type="CDD" id="cd00156">
    <property type="entry name" value="REC"/>
    <property type="match status" value="1"/>
</dbReference>